<dbReference type="Pfam" id="PF04247">
    <property type="entry name" value="SirB"/>
    <property type="match status" value="1"/>
</dbReference>
<name>A0A4R3JZ68_9PROT</name>
<feature type="transmembrane region" description="Helical" evidence="1">
    <location>
        <begin position="6"/>
        <end position="27"/>
    </location>
</feature>
<keyword evidence="1" id="KW-0812">Transmembrane</keyword>
<keyword evidence="1" id="KW-0472">Membrane</keyword>
<reference evidence="2 3" key="1">
    <citation type="submission" date="2019-03" db="EMBL/GenBank/DDBJ databases">
        <title>Genomic Encyclopedia of Type Strains, Phase IV (KMG-IV): sequencing the most valuable type-strain genomes for metagenomic binning, comparative biology and taxonomic classification.</title>
        <authorList>
            <person name="Goeker M."/>
        </authorList>
    </citation>
    <scope>NUCLEOTIDE SEQUENCE [LARGE SCALE GENOMIC DNA]</scope>
    <source>
        <strain evidence="2 3">DSM 103923</strain>
    </source>
</reference>
<sequence length="126" mass="13700">MDYLALRNLHLLTVAVTLALFLLRGYWMLRDSPRLQAKWLKIAPHTNDTILLAAAIGMLVVAEVNPFDQPWLIAKIAGLLAYIGLGTVALKRGKTKAVRIKALIAALGVFAYIVAVALTKQVVPGL</sequence>
<dbReference type="GO" id="GO:0005886">
    <property type="term" value="C:plasma membrane"/>
    <property type="evidence" value="ECO:0007669"/>
    <property type="project" value="TreeGrafter"/>
</dbReference>
<dbReference type="InterPro" id="IPR007360">
    <property type="entry name" value="SirB"/>
</dbReference>
<feature type="transmembrane region" description="Helical" evidence="1">
    <location>
        <begin position="102"/>
        <end position="123"/>
    </location>
</feature>
<evidence type="ECO:0000313" key="3">
    <source>
        <dbReference type="Proteomes" id="UP000295135"/>
    </source>
</evidence>
<accession>A0A4R3JZ68</accession>
<proteinExistence type="predicted"/>
<feature type="transmembrane region" description="Helical" evidence="1">
    <location>
        <begin position="48"/>
        <end position="65"/>
    </location>
</feature>
<feature type="transmembrane region" description="Helical" evidence="1">
    <location>
        <begin position="71"/>
        <end position="90"/>
    </location>
</feature>
<organism evidence="2 3">
    <name type="scientific">Sulfuritortus calidifontis</name>
    <dbReference type="NCBI Taxonomy" id="1914471"/>
    <lineage>
        <taxon>Bacteria</taxon>
        <taxon>Pseudomonadati</taxon>
        <taxon>Pseudomonadota</taxon>
        <taxon>Betaproteobacteria</taxon>
        <taxon>Nitrosomonadales</taxon>
        <taxon>Thiobacillaceae</taxon>
        <taxon>Sulfuritortus</taxon>
    </lineage>
</organism>
<comment type="caution">
    <text evidence="2">The sequence shown here is derived from an EMBL/GenBank/DDBJ whole genome shotgun (WGS) entry which is preliminary data.</text>
</comment>
<evidence type="ECO:0000313" key="2">
    <source>
        <dbReference type="EMBL" id="TCS73041.1"/>
    </source>
</evidence>
<dbReference type="EMBL" id="SLZY01000003">
    <property type="protein sequence ID" value="TCS73041.1"/>
    <property type="molecule type" value="Genomic_DNA"/>
</dbReference>
<dbReference type="PIRSF" id="PIRSF005610">
    <property type="entry name" value="SirB"/>
    <property type="match status" value="1"/>
</dbReference>
<evidence type="ECO:0000256" key="1">
    <source>
        <dbReference type="SAM" id="Phobius"/>
    </source>
</evidence>
<dbReference type="PANTHER" id="PTHR39594">
    <property type="entry name" value="PROTEIN YCHQ"/>
    <property type="match status" value="1"/>
</dbReference>
<dbReference type="OrthoDB" id="5588650at2"/>
<gene>
    <name evidence="2" type="ORF">EDC61_103164</name>
</gene>
<dbReference type="PANTHER" id="PTHR39594:SF1">
    <property type="entry name" value="PROTEIN YCHQ"/>
    <property type="match status" value="1"/>
</dbReference>
<dbReference type="RefSeq" id="WP_126462248.1">
    <property type="nucleotide sequence ID" value="NZ_AP018721.1"/>
</dbReference>
<keyword evidence="1" id="KW-1133">Transmembrane helix</keyword>
<keyword evidence="3" id="KW-1185">Reference proteome</keyword>
<protein>
    <submittedName>
        <fullName evidence="2">Putative membrane protein SirB2</fullName>
    </submittedName>
</protein>
<dbReference type="Proteomes" id="UP000295135">
    <property type="component" value="Unassembled WGS sequence"/>
</dbReference>
<dbReference type="AlphaFoldDB" id="A0A4R3JZ68"/>